<feature type="region of interest" description="Disordered" evidence="1">
    <location>
        <begin position="1"/>
        <end position="24"/>
    </location>
</feature>
<reference evidence="2 3" key="1">
    <citation type="submission" date="2015-10" db="EMBL/GenBank/DDBJ databases">
        <title>Draft genome sequence of Streptomyces corchorusii DSM 40340, type strain for the species Streptomyces corchorusii.</title>
        <authorList>
            <person name="Ruckert C."/>
            <person name="Winkler A."/>
            <person name="Kalinowski J."/>
            <person name="Kampfer P."/>
            <person name="Glaeser S."/>
        </authorList>
    </citation>
    <scope>NUCLEOTIDE SEQUENCE [LARGE SCALE GENOMIC DNA]</scope>
    <source>
        <strain evidence="2 3">DSM 40340</strain>
    </source>
</reference>
<name>A0A101QEF9_STRCK</name>
<evidence type="ECO:0000313" key="3">
    <source>
        <dbReference type="Proteomes" id="UP000053398"/>
    </source>
</evidence>
<accession>A0A101QEF9</accession>
<evidence type="ECO:0000313" key="2">
    <source>
        <dbReference type="EMBL" id="KUN28443.1"/>
    </source>
</evidence>
<sequence length="82" mass="8408">MNEAVSLADESVLARSPDRDPADTGCEARVVGFGDEDAAETGVCAGLGTVAVRQPVEPFQTEGEAAALAVEFDAQGFVRPVA</sequence>
<dbReference type="AlphaFoldDB" id="A0A101QEF9"/>
<protein>
    <submittedName>
        <fullName evidence="2">Uncharacterized protein</fullName>
    </submittedName>
</protein>
<keyword evidence="3" id="KW-1185">Reference proteome</keyword>
<proteinExistence type="predicted"/>
<gene>
    <name evidence="2" type="ORF">AQJ11_13070</name>
</gene>
<organism evidence="2 3">
    <name type="scientific">Streptomyces corchorusii</name>
    <name type="common">Streptomyces chibaensis</name>
    <dbReference type="NCBI Taxonomy" id="1903"/>
    <lineage>
        <taxon>Bacteria</taxon>
        <taxon>Bacillati</taxon>
        <taxon>Actinomycetota</taxon>
        <taxon>Actinomycetes</taxon>
        <taxon>Kitasatosporales</taxon>
        <taxon>Streptomycetaceae</taxon>
        <taxon>Streptomyces</taxon>
    </lineage>
</organism>
<dbReference type="Proteomes" id="UP000053398">
    <property type="component" value="Unassembled WGS sequence"/>
</dbReference>
<comment type="caution">
    <text evidence="2">The sequence shown here is derived from an EMBL/GenBank/DDBJ whole genome shotgun (WGS) entry which is preliminary data.</text>
</comment>
<dbReference type="EMBL" id="LMWP01000014">
    <property type="protein sequence ID" value="KUN28443.1"/>
    <property type="molecule type" value="Genomic_DNA"/>
</dbReference>
<evidence type="ECO:0000256" key="1">
    <source>
        <dbReference type="SAM" id="MobiDB-lite"/>
    </source>
</evidence>